<dbReference type="AlphaFoldDB" id="A0A183KWC2"/>
<dbReference type="EMBL" id="UZAK01042375">
    <property type="protein sequence ID" value="VDP68884.1"/>
    <property type="molecule type" value="Genomic_DNA"/>
</dbReference>
<accession>A0A183KWC2</accession>
<sequence length="46" mass="5476">MMENRQFSLIVFNQHQVPQFKVIHPVDLVHNLSIQIILLSQLLHKQ</sequence>
<keyword evidence="2" id="KW-1185">Reference proteome</keyword>
<evidence type="ECO:0000313" key="1">
    <source>
        <dbReference type="EMBL" id="VDP68884.1"/>
    </source>
</evidence>
<proteinExistence type="predicted"/>
<organism evidence="3">
    <name type="scientific">Schistosoma curassoni</name>
    <dbReference type="NCBI Taxonomy" id="6186"/>
    <lineage>
        <taxon>Eukaryota</taxon>
        <taxon>Metazoa</taxon>
        <taxon>Spiralia</taxon>
        <taxon>Lophotrochozoa</taxon>
        <taxon>Platyhelminthes</taxon>
        <taxon>Trematoda</taxon>
        <taxon>Digenea</taxon>
        <taxon>Strigeidida</taxon>
        <taxon>Schistosomatoidea</taxon>
        <taxon>Schistosomatidae</taxon>
        <taxon>Schistosoma</taxon>
    </lineage>
</organism>
<reference evidence="1 2" key="2">
    <citation type="submission" date="2018-11" db="EMBL/GenBank/DDBJ databases">
        <authorList>
            <consortium name="Pathogen Informatics"/>
        </authorList>
    </citation>
    <scope>NUCLEOTIDE SEQUENCE [LARGE SCALE GENOMIC DNA]</scope>
    <source>
        <strain evidence="1">Dakar</strain>
        <strain evidence="2">Dakar, Senegal</strain>
    </source>
</reference>
<evidence type="ECO:0000313" key="2">
    <source>
        <dbReference type="Proteomes" id="UP000279833"/>
    </source>
</evidence>
<name>A0A183KWC2_9TREM</name>
<evidence type="ECO:0000313" key="3">
    <source>
        <dbReference type="WBParaSite" id="SCUD_0001936901-mRNA-1"/>
    </source>
</evidence>
<gene>
    <name evidence="1" type="ORF">SCUD_LOCUS19366</name>
</gene>
<reference evidence="3" key="1">
    <citation type="submission" date="2016-06" db="UniProtKB">
        <authorList>
            <consortium name="WormBaseParasite"/>
        </authorList>
    </citation>
    <scope>IDENTIFICATION</scope>
</reference>
<protein>
    <submittedName>
        <fullName evidence="1 3">Uncharacterized protein</fullName>
    </submittedName>
</protein>
<dbReference type="Proteomes" id="UP000279833">
    <property type="component" value="Unassembled WGS sequence"/>
</dbReference>
<dbReference type="WBParaSite" id="SCUD_0001936901-mRNA-1">
    <property type="protein sequence ID" value="SCUD_0001936901-mRNA-1"/>
    <property type="gene ID" value="SCUD_0001936901"/>
</dbReference>